<evidence type="ECO:0000313" key="2">
    <source>
        <dbReference type="Proteomes" id="UP001152531"/>
    </source>
</evidence>
<name>A0ACA9Y326_9ASCO</name>
<organism evidence="1 2">
    <name type="scientific">[Candida] jaroonii</name>
    <dbReference type="NCBI Taxonomy" id="467808"/>
    <lineage>
        <taxon>Eukaryota</taxon>
        <taxon>Fungi</taxon>
        <taxon>Dikarya</taxon>
        <taxon>Ascomycota</taxon>
        <taxon>Saccharomycotina</taxon>
        <taxon>Pichiomycetes</taxon>
        <taxon>Debaryomycetaceae</taxon>
        <taxon>Yamadazyma</taxon>
    </lineage>
</organism>
<sequence>MGRSYSVSDLKFIKPSTLYSWFKGGSPGKFAVVDVRDSDYVGGHIKGCYHYPAGNFEETLPDLRKRLMQDGVQDVIFHCALSQVRGPSSTLRFLRSLNDVKDPKQIEFFNQLSVWVLNGGFTKWQEKYGDDKSVTEGYDKEIWQI</sequence>
<evidence type="ECO:0000313" key="1">
    <source>
        <dbReference type="EMBL" id="CAH6719020.1"/>
    </source>
</evidence>
<comment type="caution">
    <text evidence="1">The sequence shown here is derived from an EMBL/GenBank/DDBJ whole genome shotgun (WGS) entry which is preliminary data.</text>
</comment>
<accession>A0ACA9Y326</accession>
<dbReference type="Proteomes" id="UP001152531">
    <property type="component" value="Unassembled WGS sequence"/>
</dbReference>
<dbReference type="EMBL" id="CALSDN010000001">
    <property type="protein sequence ID" value="CAH6719020.1"/>
    <property type="molecule type" value="Genomic_DNA"/>
</dbReference>
<protein>
    <submittedName>
        <fullName evidence="1">CDC25-like phosphatase Ych1p</fullName>
    </submittedName>
</protein>
<reference evidence="1" key="1">
    <citation type="submission" date="2022-06" db="EMBL/GenBank/DDBJ databases">
        <authorList>
            <person name="Legras J.-L."/>
            <person name="Devillers H."/>
            <person name="Grondin C."/>
        </authorList>
    </citation>
    <scope>NUCLEOTIDE SEQUENCE</scope>
    <source>
        <strain evidence="1">CLIB 1444</strain>
    </source>
</reference>
<gene>
    <name evidence="1" type="ORF">CLIB1444_01S19680</name>
</gene>
<keyword evidence="2" id="KW-1185">Reference proteome</keyword>
<proteinExistence type="predicted"/>